<keyword evidence="3" id="KW-0812">Transmembrane</keyword>
<dbReference type="InterPro" id="IPR028081">
    <property type="entry name" value="Leu-bd"/>
</dbReference>
<dbReference type="PANTHER" id="PTHR30483:SF6">
    <property type="entry name" value="PERIPLASMIC BINDING PROTEIN OF ABC TRANSPORTER FOR NATURAL AMINO ACIDS"/>
    <property type="match status" value="1"/>
</dbReference>
<proteinExistence type="inferred from homology"/>
<organism evidence="5 6">
    <name type="scientific">Nocardia aurantia</name>
    <dbReference type="NCBI Taxonomy" id="2585199"/>
    <lineage>
        <taxon>Bacteria</taxon>
        <taxon>Bacillati</taxon>
        <taxon>Actinomycetota</taxon>
        <taxon>Actinomycetes</taxon>
        <taxon>Mycobacteriales</taxon>
        <taxon>Nocardiaceae</taxon>
        <taxon>Nocardia</taxon>
    </lineage>
</organism>
<dbReference type="EMBL" id="WEGI01000014">
    <property type="protein sequence ID" value="MQY30408.1"/>
    <property type="molecule type" value="Genomic_DNA"/>
</dbReference>
<evidence type="ECO:0000256" key="3">
    <source>
        <dbReference type="SAM" id="Phobius"/>
    </source>
</evidence>
<dbReference type="InterPro" id="IPR051010">
    <property type="entry name" value="BCAA_transport"/>
</dbReference>
<dbReference type="Gene3D" id="3.40.50.2300">
    <property type="match status" value="2"/>
</dbReference>
<reference evidence="5 6" key="1">
    <citation type="submission" date="2019-10" db="EMBL/GenBank/DDBJ databases">
        <title>Nocardia macrotermitis sp. nov. and Nocardia aurantia sp. nov., isolated from the gut of fungus growing-termite Macrotermes natalensis.</title>
        <authorList>
            <person name="Benndorf R."/>
            <person name="Schwitalla J."/>
            <person name="Martin K."/>
            <person name="De Beer W."/>
            <person name="Kaster A.-K."/>
            <person name="Vollmers J."/>
            <person name="Poulsen M."/>
            <person name="Beemelmanns C."/>
        </authorList>
    </citation>
    <scope>NUCLEOTIDE SEQUENCE [LARGE SCALE GENOMIC DNA]</scope>
    <source>
        <strain evidence="5 6">RB56</strain>
    </source>
</reference>
<dbReference type="Proteomes" id="UP000431401">
    <property type="component" value="Unassembled WGS sequence"/>
</dbReference>
<keyword evidence="2" id="KW-0732">Signal</keyword>
<evidence type="ECO:0000256" key="2">
    <source>
        <dbReference type="ARBA" id="ARBA00022729"/>
    </source>
</evidence>
<dbReference type="AlphaFoldDB" id="A0A7K0DXY3"/>
<comment type="similarity">
    <text evidence="1">Belongs to the leucine-binding protein family.</text>
</comment>
<dbReference type="SUPFAM" id="SSF53822">
    <property type="entry name" value="Periplasmic binding protein-like I"/>
    <property type="match status" value="1"/>
</dbReference>
<sequence>MTVITSLDRAGDVCGARFGRAAQPNGELGDSVRGTTSPIRTRRGMRRAWYIAVAVTAATALTATACAKDGSGGGNATIKLGMVVAETGPIAGAGKTFANGARIAAQEINDGDLIGGGKKIELVAKEGSEDPAKSAGVVSQLVADKDVTGIACCILSTVAGAAKPIADKQKVPLVLWGATDVNLAEPPYVFRTVTMPQPANEKLAQTVAQQRKPATVAYGVVTDNSGIVSQADAFKKGMTEAGVRNVGQVDTLSTQTNFTGAATDLIQKNADAIVVVGTQSNAVGLIAALHDKGYAGQVVSGETISGTGVYKSQPAALGSVPFPVYFLAGSATGAGKTFAADYKAKYGDDPDDYAAQGFTAIWTMAMGLKAAGHDTTRAGLAKALGQMTELDTVYGKVTFDHGQLNAAPSVQAVHYTAPDGAIAPWTPGN</sequence>
<feature type="transmembrane region" description="Helical" evidence="3">
    <location>
        <begin position="48"/>
        <end position="65"/>
    </location>
</feature>
<dbReference type="InterPro" id="IPR028082">
    <property type="entry name" value="Peripla_BP_I"/>
</dbReference>
<accession>A0A7K0DXY3</accession>
<evidence type="ECO:0000313" key="6">
    <source>
        <dbReference type="Proteomes" id="UP000431401"/>
    </source>
</evidence>
<comment type="caution">
    <text evidence="5">The sequence shown here is derived from an EMBL/GenBank/DDBJ whole genome shotgun (WGS) entry which is preliminary data.</text>
</comment>
<dbReference type="OrthoDB" id="3563031at2"/>
<keyword evidence="6" id="KW-1185">Reference proteome</keyword>
<evidence type="ECO:0000256" key="1">
    <source>
        <dbReference type="ARBA" id="ARBA00010062"/>
    </source>
</evidence>
<evidence type="ECO:0000259" key="4">
    <source>
        <dbReference type="Pfam" id="PF13458"/>
    </source>
</evidence>
<keyword evidence="3" id="KW-1133">Transmembrane helix</keyword>
<feature type="domain" description="Leucine-binding protein" evidence="4">
    <location>
        <begin position="77"/>
        <end position="403"/>
    </location>
</feature>
<evidence type="ECO:0000313" key="5">
    <source>
        <dbReference type="EMBL" id="MQY30408.1"/>
    </source>
</evidence>
<name>A0A7K0DXY3_9NOCA</name>
<keyword evidence="3" id="KW-0472">Membrane</keyword>
<protein>
    <submittedName>
        <fullName evidence="5">Leu/Ile/Val-binding protein</fullName>
    </submittedName>
</protein>
<dbReference type="PANTHER" id="PTHR30483">
    <property type="entry name" value="LEUCINE-SPECIFIC-BINDING PROTEIN"/>
    <property type="match status" value="1"/>
</dbReference>
<gene>
    <name evidence="5" type="ORF">NRB56_60100</name>
</gene>
<dbReference type="Pfam" id="PF13458">
    <property type="entry name" value="Peripla_BP_6"/>
    <property type="match status" value="1"/>
</dbReference>